<protein>
    <recommendedName>
        <fullName evidence="5">Capsule biosynthesis protein</fullName>
    </recommendedName>
</protein>
<evidence type="ECO:0000313" key="4">
    <source>
        <dbReference type="Proteomes" id="UP000887228"/>
    </source>
</evidence>
<dbReference type="AlphaFoldDB" id="A0AA37CG72"/>
<evidence type="ECO:0008006" key="5">
    <source>
        <dbReference type="Google" id="ProtNLM"/>
    </source>
</evidence>
<organism evidence="1 3">
    <name type="scientific">Aquipseudomonas alcaligenes</name>
    <name type="common">Pseudomonas alcaligenes</name>
    <dbReference type="NCBI Taxonomy" id="43263"/>
    <lineage>
        <taxon>Bacteria</taxon>
        <taxon>Pseudomonadati</taxon>
        <taxon>Pseudomonadota</taxon>
        <taxon>Gammaproteobacteria</taxon>
        <taxon>Pseudomonadales</taxon>
        <taxon>Pseudomonadaceae</taxon>
        <taxon>Aquipseudomonas</taxon>
    </lineage>
</organism>
<dbReference type="Proteomes" id="UP000887212">
    <property type="component" value="Unassembled WGS sequence"/>
</dbReference>
<evidence type="ECO:0000313" key="3">
    <source>
        <dbReference type="Proteomes" id="UP000887212"/>
    </source>
</evidence>
<evidence type="ECO:0000313" key="1">
    <source>
        <dbReference type="EMBL" id="GIZ89573.1"/>
    </source>
</evidence>
<dbReference type="Gene3D" id="3.40.50.12580">
    <property type="match status" value="1"/>
</dbReference>
<dbReference type="EMBL" id="BPMT01000012">
    <property type="protein sequence ID" value="GIZ93976.1"/>
    <property type="molecule type" value="Genomic_DNA"/>
</dbReference>
<dbReference type="SUPFAM" id="SSF53756">
    <property type="entry name" value="UDP-Glycosyltransferase/glycogen phosphorylase"/>
    <property type="match status" value="1"/>
</dbReference>
<name>A0AA37CG72_AQUAC</name>
<dbReference type="Proteomes" id="UP000887228">
    <property type="component" value="Unassembled WGS sequence"/>
</dbReference>
<dbReference type="EMBL" id="BPMS01000013">
    <property type="protein sequence ID" value="GIZ89573.1"/>
    <property type="molecule type" value="Genomic_DNA"/>
</dbReference>
<accession>A0AA37CG72</accession>
<proteinExistence type="predicted"/>
<dbReference type="InterPro" id="IPR043148">
    <property type="entry name" value="TagF_C"/>
</dbReference>
<comment type="caution">
    <text evidence="1">The sequence shown here is derived from an EMBL/GenBank/DDBJ whole genome shotgun (WGS) entry which is preliminary data.</text>
</comment>
<reference evidence="1 4" key="1">
    <citation type="submission" date="2021-07" db="EMBL/GenBank/DDBJ databases">
        <title>Whole genome sequencing of carbapenem-resistant Pseudomonas spp. isolated in Japan.</title>
        <authorList>
            <person name="Suzuki M."/>
            <person name="Maehana S."/>
            <person name="Kitasato H."/>
        </authorList>
    </citation>
    <scope>NUCLEOTIDE SEQUENCE</scope>
    <source>
        <strain evidence="1">KAM435</strain>
        <strain evidence="2 4">KAM436</strain>
    </source>
</reference>
<dbReference type="RefSeq" id="WP_203788918.1">
    <property type="nucleotide sequence ID" value="NZ_AP024354.1"/>
</dbReference>
<gene>
    <name evidence="1" type="ORF">KAM435_29000</name>
    <name evidence="2" type="ORF">KAM436_29440</name>
</gene>
<sequence length="432" mass="48296">MQDAVANPWAAKARALDRYRWLLLRERHGLLGSALRFAREALGYWWFGVRAKSRLAESVTAEPCDFLLLQSAPKVIAFQRKKLLIEGLRSRGDNLVETALQEPKTILRERLLKRPPHPVPTRYFGIAAYAEWLVEQHQPRVLLNDRNGSLYAPFLRLALNARGSRLVHLAHATTVEGSRRLGMNDYDYYFLFGQSSLEALQARELRFGCSTAVLVGSHMIDDSYLMPAPDLATRTLLILGVGPDKEKEPAYQQTYRLLADWACRHPEYRVLIKRHPRSQAPFWQEAASRAGNIELLAADCSLAAALARASVVVNILSNAVIEAALAGRPVLCVDLGGQPDIFQQQRFFGAVVRSEDELERRLQGVETDFAQALGQSRAFAEFHLAQGADGLASTLEALQALRHQQPLPGSIRQCTLDAHPADLRSGPWPEQQ</sequence>
<evidence type="ECO:0000313" key="2">
    <source>
        <dbReference type="EMBL" id="GIZ93976.1"/>
    </source>
</evidence>